<evidence type="ECO:0000313" key="2">
    <source>
        <dbReference type="Proteomes" id="UP000509478"/>
    </source>
</evidence>
<name>A0A7D5R6P9_9ARCH</name>
<proteinExistence type="predicted"/>
<reference evidence="1 2" key="1">
    <citation type="submission" date="2018-02" db="EMBL/GenBank/DDBJ databases">
        <title>Complete genome of Nitrosopumilus ureaphilus PS0.</title>
        <authorList>
            <person name="Qin W."/>
            <person name="Zheng Y."/>
            <person name="Stahl D.A."/>
        </authorList>
    </citation>
    <scope>NUCLEOTIDE SEQUENCE [LARGE SCALE GENOMIC DNA]</scope>
    <source>
        <strain evidence="1 2">PS0</strain>
    </source>
</reference>
<evidence type="ECO:0000313" key="1">
    <source>
        <dbReference type="EMBL" id="QLH07137.1"/>
    </source>
</evidence>
<protein>
    <submittedName>
        <fullName evidence="1">Uncharacterized protein</fullName>
    </submittedName>
</protein>
<organism evidence="1 2">
    <name type="scientific">Nitrosopumilus ureiphilus</name>
    <dbReference type="NCBI Taxonomy" id="1470067"/>
    <lineage>
        <taxon>Archaea</taxon>
        <taxon>Nitrososphaerota</taxon>
        <taxon>Nitrososphaeria</taxon>
        <taxon>Nitrosopumilales</taxon>
        <taxon>Nitrosopumilaceae</taxon>
        <taxon>Nitrosopumilus</taxon>
    </lineage>
</organism>
<dbReference type="Proteomes" id="UP000509478">
    <property type="component" value="Chromosome"/>
</dbReference>
<dbReference type="KEGG" id="nue:C5F50_08665"/>
<accession>A0A7D5R6P9</accession>
<gene>
    <name evidence="1" type="ORF">C5F50_08665</name>
</gene>
<keyword evidence="2" id="KW-1185">Reference proteome</keyword>
<sequence>MFLMGFLTSTAFAEISPREQIDNNVKPFAVVCNDELVQIFKVTSGFAVCVFPNSAEKLIERGWATYYATRAYMDDGKIVSNSIHHWQQIIKFELQRQNIEYAEPKGYENHRITDDQSLTPFKLCATLIDKDGNRFYPNFVVTDYDPIITEKVVFSKIHPNDCTKEFYSLGEKEN</sequence>
<dbReference type="EMBL" id="CP026995">
    <property type="protein sequence ID" value="QLH07137.1"/>
    <property type="molecule type" value="Genomic_DNA"/>
</dbReference>
<dbReference type="AlphaFoldDB" id="A0A7D5R6P9"/>